<organism evidence="2 3">
    <name type="scientific">Chelatococcus caeni</name>
    <dbReference type="NCBI Taxonomy" id="1348468"/>
    <lineage>
        <taxon>Bacteria</taxon>
        <taxon>Pseudomonadati</taxon>
        <taxon>Pseudomonadota</taxon>
        <taxon>Alphaproteobacteria</taxon>
        <taxon>Hyphomicrobiales</taxon>
        <taxon>Chelatococcaceae</taxon>
        <taxon>Chelatococcus</taxon>
    </lineage>
</organism>
<keyword evidence="1" id="KW-0732">Signal</keyword>
<dbReference type="EMBL" id="JACIEN010000001">
    <property type="protein sequence ID" value="MBB4015011.1"/>
    <property type="molecule type" value="Genomic_DNA"/>
</dbReference>
<evidence type="ECO:0000313" key="3">
    <source>
        <dbReference type="Proteomes" id="UP000577362"/>
    </source>
</evidence>
<dbReference type="Proteomes" id="UP000577362">
    <property type="component" value="Unassembled WGS sequence"/>
</dbReference>
<dbReference type="RefSeq" id="WP_145979714.1">
    <property type="nucleotide sequence ID" value="NZ_JACIEN010000001.1"/>
</dbReference>
<evidence type="ECO:0000313" key="2">
    <source>
        <dbReference type="EMBL" id="MBB4015011.1"/>
    </source>
</evidence>
<comment type="caution">
    <text evidence="2">The sequence shown here is derived from an EMBL/GenBank/DDBJ whole genome shotgun (WGS) entry which is preliminary data.</text>
</comment>
<accession>A0A840BNC3</accession>
<feature type="signal peptide" evidence="1">
    <location>
        <begin position="1"/>
        <end position="22"/>
    </location>
</feature>
<reference evidence="2 3" key="1">
    <citation type="submission" date="2020-08" db="EMBL/GenBank/DDBJ databases">
        <title>Genomic Encyclopedia of Type Strains, Phase IV (KMG-IV): sequencing the most valuable type-strain genomes for metagenomic binning, comparative biology and taxonomic classification.</title>
        <authorList>
            <person name="Goeker M."/>
        </authorList>
    </citation>
    <scope>NUCLEOTIDE SEQUENCE [LARGE SCALE GENOMIC DNA]</scope>
    <source>
        <strain evidence="2 3">DSM 103737</strain>
    </source>
</reference>
<keyword evidence="3" id="KW-1185">Reference proteome</keyword>
<proteinExistence type="predicted"/>
<feature type="chain" id="PRO_5033059513" evidence="1">
    <location>
        <begin position="23"/>
        <end position="171"/>
    </location>
</feature>
<sequence>MSAAMIAALAGLLLGTTGSASADALIVHSFEFVAGDETLLVGTLPDADIRAVAAGAPAPGLNAKVLLGSPELGLGHLWVIVQLVTDKTCNAQGECNIRVLHSSPNGYVTVADVMAIDVAWIEDGSEPVTLLFAGLQGPAIWRWNGSAYAFDRIGDDDLMDAYYAATGGDTY</sequence>
<evidence type="ECO:0000256" key="1">
    <source>
        <dbReference type="SAM" id="SignalP"/>
    </source>
</evidence>
<dbReference type="AlphaFoldDB" id="A0A840BNC3"/>
<protein>
    <submittedName>
        <fullName evidence="2">Uncharacterized protein</fullName>
    </submittedName>
</protein>
<gene>
    <name evidence="2" type="ORF">GGR16_000017</name>
</gene>
<name>A0A840BNC3_9HYPH</name>